<gene>
    <name evidence="1" type="ORF">COMA1_30479</name>
</gene>
<protein>
    <submittedName>
        <fullName evidence="1">Uncharacterized protein</fullName>
    </submittedName>
</protein>
<name>A0A0S4LI52_9BACT</name>
<proteinExistence type="predicted"/>
<reference evidence="1 2" key="1">
    <citation type="submission" date="2015-10" db="EMBL/GenBank/DDBJ databases">
        <authorList>
            <person name="Gilbert D.G."/>
        </authorList>
    </citation>
    <scope>NUCLEOTIDE SEQUENCE [LARGE SCALE GENOMIC DNA]</scope>
    <source>
        <strain evidence="1">COMA1</strain>
    </source>
</reference>
<evidence type="ECO:0000313" key="1">
    <source>
        <dbReference type="EMBL" id="CUS37235.1"/>
    </source>
</evidence>
<dbReference type="AlphaFoldDB" id="A0A0S4LI52"/>
<dbReference type="Proteomes" id="UP000199032">
    <property type="component" value="Unassembled WGS sequence"/>
</dbReference>
<evidence type="ECO:0000313" key="2">
    <source>
        <dbReference type="Proteomes" id="UP000199032"/>
    </source>
</evidence>
<accession>A0A0S4LI52</accession>
<dbReference type="EMBL" id="CZQA01000009">
    <property type="protein sequence ID" value="CUS37235.1"/>
    <property type="molecule type" value="Genomic_DNA"/>
</dbReference>
<dbReference type="STRING" id="1742972.COMA1_30479"/>
<organism evidence="1 2">
    <name type="scientific">Candidatus Nitrospira nitrosa</name>
    <dbReference type="NCBI Taxonomy" id="1742972"/>
    <lineage>
        <taxon>Bacteria</taxon>
        <taxon>Pseudomonadati</taxon>
        <taxon>Nitrospirota</taxon>
        <taxon>Nitrospiria</taxon>
        <taxon>Nitrospirales</taxon>
        <taxon>Nitrospiraceae</taxon>
        <taxon>Nitrospira</taxon>
    </lineage>
</organism>
<keyword evidence="2" id="KW-1185">Reference proteome</keyword>
<sequence>MTHSFARRNPSPALYFSGSLEAGVTLEAGVSVLHQRTWGCGVQKHLSHTKNLTPFLTSGYIACS</sequence>